<dbReference type="PANTHER" id="PTHR11388">
    <property type="entry name" value="ORGANIC ANION TRANSPORTER"/>
    <property type="match status" value="1"/>
</dbReference>
<dbReference type="InterPro" id="IPR004156">
    <property type="entry name" value="OATP"/>
</dbReference>
<keyword evidence="2" id="KW-0812">Transmembrane</keyword>
<feature type="transmembrane region" description="Helical" evidence="2">
    <location>
        <begin position="317"/>
        <end position="338"/>
    </location>
</feature>
<feature type="compositionally biased region" description="Polar residues" evidence="1">
    <location>
        <begin position="438"/>
        <end position="448"/>
    </location>
</feature>
<dbReference type="AlphaFoldDB" id="A0AAN8F9I8"/>
<dbReference type="GO" id="GO:0016323">
    <property type="term" value="C:basolateral plasma membrane"/>
    <property type="evidence" value="ECO:0007669"/>
    <property type="project" value="TreeGrafter"/>
</dbReference>
<dbReference type="GO" id="GO:0015347">
    <property type="term" value="F:sodium-independent organic anion transmembrane transporter activity"/>
    <property type="evidence" value="ECO:0007669"/>
    <property type="project" value="TreeGrafter"/>
</dbReference>
<comment type="caution">
    <text evidence="3">The sequence shown here is derived from an EMBL/GenBank/DDBJ whole genome shotgun (WGS) entry which is preliminary data.</text>
</comment>
<feature type="transmembrane region" description="Helical" evidence="2">
    <location>
        <begin position="55"/>
        <end position="71"/>
    </location>
</feature>
<keyword evidence="2" id="KW-1133">Transmembrane helix</keyword>
<dbReference type="PANTHER" id="PTHR11388:SF150">
    <property type="entry name" value="SOLUTE CARRIER ORGANIC ANION TRANSPORTER FAMILY MEMBER"/>
    <property type="match status" value="1"/>
</dbReference>
<feature type="transmembrane region" description="Helical" evidence="2">
    <location>
        <begin position="12"/>
        <end position="35"/>
    </location>
</feature>
<feature type="region of interest" description="Disordered" evidence="1">
    <location>
        <begin position="405"/>
        <end position="448"/>
    </location>
</feature>
<protein>
    <submittedName>
        <fullName evidence="3">Solute carrier organic anion transporter family member 1B3</fullName>
    </submittedName>
</protein>
<sequence>PLMDDNVKKHNLPLYFACMFFVKVLGPGLGLLIGSKLNEIYYNFNPPQGLTPLDPAWIGCWWLGFLIFGPLKPRKTLNLYDKHVKIHGAHVTAQEKINGMRVYFKSSLLLFDNCSAIRYTLEQCSDGSLTSWLSKAATGMVGFVSGVMAGSVAMRKFRLQGRRAATWVAVCSLVAALMGFANGAVGCKSVIGQIGDQAVSNNLSFPGCREDCVCDGMPFYPVCNSKGDVFYSPCQAGCPLSGANFSIYAKKDKSTSLTFTDCECSGTEDGVVSRSYCPTEHCTGQFHIFLVNKVIGAVFGGLAVVPGMSVPPEHRSISLGFNGLLVSLLATLPSPVFWGKIFDMSCLMWQNVCSKTGACAIYNTDQLRIRLHVIYGSLRLFALIADVWVIYWAKNLKLIDEEDEPTKSSDAVGDVQELGPMTNGSEGAKLQPVVLSDNVRSNNTDVLP</sequence>
<keyword evidence="4" id="KW-1185">Reference proteome</keyword>
<dbReference type="InterPro" id="IPR036058">
    <property type="entry name" value="Kazal_dom_sf"/>
</dbReference>
<feature type="transmembrane region" description="Helical" evidence="2">
    <location>
        <begin position="373"/>
        <end position="393"/>
    </location>
</feature>
<gene>
    <name evidence="3" type="ORF">GCK32_008760</name>
</gene>
<evidence type="ECO:0000256" key="2">
    <source>
        <dbReference type="SAM" id="Phobius"/>
    </source>
</evidence>
<feature type="transmembrane region" description="Helical" evidence="2">
    <location>
        <begin position="286"/>
        <end position="305"/>
    </location>
</feature>
<dbReference type="SUPFAM" id="SSF100895">
    <property type="entry name" value="Kazal-type serine protease inhibitors"/>
    <property type="match status" value="1"/>
</dbReference>
<organism evidence="3 4">
    <name type="scientific">Trichostrongylus colubriformis</name>
    <name type="common">Black scour worm</name>
    <dbReference type="NCBI Taxonomy" id="6319"/>
    <lineage>
        <taxon>Eukaryota</taxon>
        <taxon>Metazoa</taxon>
        <taxon>Ecdysozoa</taxon>
        <taxon>Nematoda</taxon>
        <taxon>Chromadorea</taxon>
        <taxon>Rhabditida</taxon>
        <taxon>Rhabditina</taxon>
        <taxon>Rhabditomorpha</taxon>
        <taxon>Strongyloidea</taxon>
        <taxon>Trichostrongylidae</taxon>
        <taxon>Trichostrongylus</taxon>
    </lineage>
</organism>
<dbReference type="EMBL" id="WIXE01012924">
    <property type="protein sequence ID" value="KAK5975540.1"/>
    <property type="molecule type" value="Genomic_DNA"/>
</dbReference>
<feature type="transmembrane region" description="Helical" evidence="2">
    <location>
        <begin position="164"/>
        <end position="185"/>
    </location>
</feature>
<feature type="non-terminal residue" evidence="3">
    <location>
        <position position="1"/>
    </location>
</feature>
<accession>A0AAN8F9I8</accession>
<evidence type="ECO:0000256" key="1">
    <source>
        <dbReference type="SAM" id="MobiDB-lite"/>
    </source>
</evidence>
<dbReference type="Pfam" id="PF03137">
    <property type="entry name" value="OATP"/>
    <property type="match status" value="2"/>
</dbReference>
<dbReference type="GO" id="GO:0043252">
    <property type="term" value="P:sodium-independent organic anion transport"/>
    <property type="evidence" value="ECO:0007669"/>
    <property type="project" value="TreeGrafter"/>
</dbReference>
<name>A0AAN8F9I8_TRICO</name>
<reference evidence="3 4" key="1">
    <citation type="submission" date="2019-10" db="EMBL/GenBank/DDBJ databases">
        <title>Assembly and Annotation for the nematode Trichostrongylus colubriformis.</title>
        <authorList>
            <person name="Martin J."/>
        </authorList>
    </citation>
    <scope>NUCLEOTIDE SEQUENCE [LARGE SCALE GENOMIC DNA]</scope>
    <source>
        <strain evidence="3">G859</strain>
        <tissue evidence="3">Whole worm</tissue>
    </source>
</reference>
<evidence type="ECO:0000313" key="3">
    <source>
        <dbReference type="EMBL" id="KAK5975540.1"/>
    </source>
</evidence>
<dbReference type="Proteomes" id="UP001331761">
    <property type="component" value="Unassembled WGS sequence"/>
</dbReference>
<keyword evidence="2" id="KW-0472">Membrane</keyword>
<evidence type="ECO:0000313" key="4">
    <source>
        <dbReference type="Proteomes" id="UP001331761"/>
    </source>
</evidence>
<proteinExistence type="predicted"/>